<comment type="caution">
    <text evidence="2">The sequence shown here is derived from an EMBL/GenBank/DDBJ whole genome shotgun (WGS) entry which is preliminary data.</text>
</comment>
<reference evidence="2" key="2">
    <citation type="submission" date="2021-04" db="EMBL/GenBank/DDBJ databases">
        <authorList>
            <person name="Gilroy R."/>
        </authorList>
    </citation>
    <scope>NUCLEOTIDE SEQUENCE</scope>
    <source>
        <strain evidence="2">5933</strain>
    </source>
</reference>
<sequence>MTSFFSFIKSWWRESATTKKLVVCSGVLVGLIAAVWVLGRTVQHWLPGVALAALLFLAAKGKCTEVQQRQEYCRQQFLIDSRQNVLNFIQWLFAKQQRDRMGIHAVPLTSSLAYLNQHTTSEYTQEGLVHTVTVGLAEFNTASLYLLWESLTEPMNEALTEYCRLHNSNCNDKLMQFQVISAIITDGAIRPEIILKILDCESCGKN</sequence>
<reference evidence="2" key="1">
    <citation type="journal article" date="2021" name="PeerJ">
        <title>Extensive microbial diversity within the chicken gut microbiome revealed by metagenomics and culture.</title>
        <authorList>
            <person name="Gilroy R."/>
            <person name="Ravi A."/>
            <person name="Getino M."/>
            <person name="Pursley I."/>
            <person name="Horton D.L."/>
            <person name="Alikhan N.F."/>
            <person name="Baker D."/>
            <person name="Gharbi K."/>
            <person name="Hall N."/>
            <person name="Watson M."/>
            <person name="Adriaenssens E.M."/>
            <person name="Foster-Nyarko E."/>
            <person name="Jarju S."/>
            <person name="Secka A."/>
            <person name="Antonio M."/>
            <person name="Oren A."/>
            <person name="Chaudhuri R.R."/>
            <person name="La Ragione R."/>
            <person name="Hildebrand F."/>
            <person name="Pallen M.J."/>
        </authorList>
    </citation>
    <scope>NUCLEOTIDE SEQUENCE</scope>
    <source>
        <strain evidence="2">5933</strain>
    </source>
</reference>
<evidence type="ECO:0000256" key="1">
    <source>
        <dbReference type="SAM" id="Phobius"/>
    </source>
</evidence>
<dbReference type="Proteomes" id="UP000823918">
    <property type="component" value="Unassembled WGS sequence"/>
</dbReference>
<name>A0A9D2Q8N6_9FIRM</name>
<protein>
    <submittedName>
        <fullName evidence="2">Uncharacterized protein</fullName>
    </submittedName>
</protein>
<accession>A0A9D2Q8N6</accession>
<evidence type="ECO:0000313" key="3">
    <source>
        <dbReference type="Proteomes" id="UP000823918"/>
    </source>
</evidence>
<dbReference type="EMBL" id="DWWA01000047">
    <property type="protein sequence ID" value="HJC72915.1"/>
    <property type="molecule type" value="Genomic_DNA"/>
</dbReference>
<organism evidence="2 3">
    <name type="scientific">Candidatus Ruthenibacterium merdavium</name>
    <dbReference type="NCBI Taxonomy" id="2838752"/>
    <lineage>
        <taxon>Bacteria</taxon>
        <taxon>Bacillati</taxon>
        <taxon>Bacillota</taxon>
        <taxon>Clostridia</taxon>
        <taxon>Eubacteriales</taxon>
        <taxon>Oscillospiraceae</taxon>
        <taxon>Ruthenibacterium</taxon>
    </lineage>
</organism>
<keyword evidence="1" id="KW-1133">Transmembrane helix</keyword>
<gene>
    <name evidence="2" type="ORF">H9698_09015</name>
</gene>
<keyword evidence="1" id="KW-0472">Membrane</keyword>
<feature type="transmembrane region" description="Helical" evidence="1">
    <location>
        <begin position="45"/>
        <end position="61"/>
    </location>
</feature>
<proteinExistence type="predicted"/>
<keyword evidence="1" id="KW-0812">Transmembrane</keyword>
<evidence type="ECO:0000313" key="2">
    <source>
        <dbReference type="EMBL" id="HJC72915.1"/>
    </source>
</evidence>
<feature type="transmembrane region" description="Helical" evidence="1">
    <location>
        <begin position="21"/>
        <end position="39"/>
    </location>
</feature>
<dbReference type="AlphaFoldDB" id="A0A9D2Q8N6"/>